<dbReference type="EC" id="1.14.99.56" evidence="5"/>
<dbReference type="OrthoDB" id="6038816at2759"/>
<keyword evidence="6" id="KW-0732">Signal</keyword>
<keyword evidence="4 5" id="KW-1015">Disulfide bond</keyword>
<dbReference type="GO" id="GO:0005576">
    <property type="term" value="C:extracellular region"/>
    <property type="evidence" value="ECO:0007669"/>
    <property type="project" value="UniProtKB-SubCell"/>
</dbReference>
<evidence type="ECO:0000256" key="5">
    <source>
        <dbReference type="RuleBase" id="RU368122"/>
    </source>
</evidence>
<dbReference type="InterPro" id="IPR049892">
    <property type="entry name" value="AA9"/>
</dbReference>
<evidence type="ECO:0000313" key="9">
    <source>
        <dbReference type="Proteomes" id="UP000316270"/>
    </source>
</evidence>
<reference evidence="8 9" key="1">
    <citation type="submission" date="2019-07" db="EMBL/GenBank/DDBJ databases">
        <title>Finished genome of Venturia effusa.</title>
        <authorList>
            <person name="Young C.A."/>
            <person name="Cox M.P."/>
            <person name="Ganley A.R.D."/>
            <person name="David W.J."/>
        </authorList>
    </citation>
    <scope>NUCLEOTIDE SEQUENCE [LARGE SCALE GENOMIC DNA]</scope>
    <source>
        <strain evidence="9">albino</strain>
    </source>
</reference>
<evidence type="ECO:0000259" key="7">
    <source>
        <dbReference type="Pfam" id="PF03443"/>
    </source>
</evidence>
<organism evidence="8 9">
    <name type="scientific">Venturia effusa</name>
    <dbReference type="NCBI Taxonomy" id="50376"/>
    <lineage>
        <taxon>Eukaryota</taxon>
        <taxon>Fungi</taxon>
        <taxon>Dikarya</taxon>
        <taxon>Ascomycota</taxon>
        <taxon>Pezizomycotina</taxon>
        <taxon>Dothideomycetes</taxon>
        <taxon>Pleosporomycetidae</taxon>
        <taxon>Venturiales</taxon>
        <taxon>Venturiaceae</taxon>
        <taxon>Venturia</taxon>
    </lineage>
</organism>
<comment type="domain">
    <text evidence="5">Has a modular structure: an endo-beta-1,4-glucanase catalytic module at the N-terminus, a linker rich in serines and threonines, and a C-terminal carbohydrate-binding module (CBM).</text>
</comment>
<keyword evidence="5" id="KW-0624">Polysaccharide degradation</keyword>
<gene>
    <name evidence="8" type="ORF">FKW77_005758</name>
</gene>
<dbReference type="AlphaFoldDB" id="A0A517LHG0"/>
<dbReference type="Proteomes" id="UP000316270">
    <property type="component" value="Chromosome 12"/>
</dbReference>
<comment type="function">
    <text evidence="5">Lytic polysaccharide monooxygenase (LMPO) that depolymerizes crystalline and amorphous polysaccharides via the oxidation of scissile alpha- or beta-(1-4)-glycosidic bonds, yielding C1 and/or C4 oxidation products. Catalysis by LPMOs requires the reduction of the active-site copper from Cu(II) to Cu(I) by a reducing agent and H(2)O(2) or O(2) as a cosubstrate.</text>
</comment>
<evidence type="ECO:0000313" key="8">
    <source>
        <dbReference type="EMBL" id="QDS75016.1"/>
    </source>
</evidence>
<sequence>MGAIKLLAVAIGLLVPGVHPHYRFQQLIVNNNKEDKLQYVRPNSNLNFPVINQASDDLRCNVGCHNGTNTTTAAVEAGAKVIWNADVQVYHQGPVFVYMTKVDNVMTADGSTKWFKIMEIGPSFSPKGGDWEATMQGKF</sequence>
<protein>
    <recommendedName>
        <fullName evidence="5">AA9 family lytic polysaccharide monooxygenase</fullName>
        <ecNumber evidence="5">1.14.99.56</ecNumber>
    </recommendedName>
    <alternativeName>
        <fullName evidence="5">Endo-beta-1,4-glucanase</fullName>
    </alternativeName>
    <alternativeName>
        <fullName evidence="5">Glycosyl hydrolase 61 family protein</fullName>
    </alternativeName>
</protein>
<accession>A0A517LHG0</accession>
<evidence type="ECO:0000256" key="3">
    <source>
        <dbReference type="ARBA" id="ARBA00022525"/>
    </source>
</evidence>
<evidence type="ECO:0000256" key="1">
    <source>
        <dbReference type="ARBA" id="ARBA00001973"/>
    </source>
</evidence>
<comment type="subcellular location">
    <subcellularLocation>
        <location evidence="2 5">Secreted</location>
    </subcellularLocation>
</comment>
<keyword evidence="3 5" id="KW-0964">Secreted</keyword>
<dbReference type="PANTHER" id="PTHR33353:SF11">
    <property type="entry name" value="GLYCOSYLHYDROLASE FAMILY 61-7 PROTEIN"/>
    <property type="match status" value="1"/>
</dbReference>
<dbReference type="InterPro" id="IPR005103">
    <property type="entry name" value="AA9_LPMO"/>
</dbReference>
<comment type="cofactor">
    <cofactor evidence="1">
        <name>Cu(2+)</name>
        <dbReference type="ChEBI" id="CHEBI:29036"/>
    </cofactor>
</comment>
<feature type="signal peptide" evidence="6">
    <location>
        <begin position="1"/>
        <end position="20"/>
    </location>
</feature>
<feature type="chain" id="PRO_5022053751" description="AA9 family lytic polysaccharide monooxygenase" evidence="6">
    <location>
        <begin position="21"/>
        <end position="139"/>
    </location>
</feature>
<name>A0A517LHG0_9PEZI</name>
<dbReference type="GO" id="GO:0008810">
    <property type="term" value="F:cellulase activity"/>
    <property type="evidence" value="ECO:0007669"/>
    <property type="project" value="UniProtKB-UniRule"/>
</dbReference>
<dbReference type="Pfam" id="PF03443">
    <property type="entry name" value="AA9"/>
    <property type="match status" value="1"/>
</dbReference>
<evidence type="ECO:0000256" key="6">
    <source>
        <dbReference type="SAM" id="SignalP"/>
    </source>
</evidence>
<dbReference type="GO" id="GO:0030245">
    <property type="term" value="P:cellulose catabolic process"/>
    <property type="evidence" value="ECO:0007669"/>
    <property type="project" value="UniProtKB-UniRule"/>
</dbReference>
<dbReference type="STRING" id="50376.A0A517LHG0"/>
<keyword evidence="5" id="KW-0136">Cellulose degradation</keyword>
<proteinExistence type="predicted"/>
<comment type="catalytic activity">
    <reaction evidence="5">
        <text>[(1-&gt;4)-beta-D-glucosyl]n+m + reduced acceptor + O2 = 4-dehydro-beta-D-glucosyl-[(1-&gt;4)-beta-D-glucosyl]n-1 + [(1-&gt;4)-beta-D-glucosyl]m + acceptor + H2O.</text>
        <dbReference type="EC" id="1.14.99.56"/>
    </reaction>
</comment>
<keyword evidence="5" id="KW-0119">Carbohydrate metabolism</keyword>
<keyword evidence="9" id="KW-1185">Reference proteome</keyword>
<dbReference type="GO" id="GO:0030248">
    <property type="term" value="F:cellulose binding"/>
    <property type="evidence" value="ECO:0007669"/>
    <property type="project" value="UniProtKB-UniRule"/>
</dbReference>
<dbReference type="Gene3D" id="2.70.50.70">
    <property type="match status" value="1"/>
</dbReference>
<dbReference type="EMBL" id="CP042196">
    <property type="protein sequence ID" value="QDS75016.1"/>
    <property type="molecule type" value="Genomic_DNA"/>
</dbReference>
<feature type="domain" description="Auxiliary Activity family 9 catalytic" evidence="7">
    <location>
        <begin position="21"/>
        <end position="133"/>
    </location>
</feature>
<evidence type="ECO:0000256" key="2">
    <source>
        <dbReference type="ARBA" id="ARBA00004613"/>
    </source>
</evidence>
<dbReference type="PANTHER" id="PTHR33353">
    <property type="entry name" value="PUTATIVE (AFU_ORTHOLOGUE AFUA_1G12560)-RELATED"/>
    <property type="match status" value="1"/>
</dbReference>
<evidence type="ECO:0000256" key="4">
    <source>
        <dbReference type="ARBA" id="ARBA00023157"/>
    </source>
</evidence>